<evidence type="ECO:0000259" key="1">
    <source>
        <dbReference type="Pfam" id="PF00326"/>
    </source>
</evidence>
<dbReference type="EMBL" id="AUZZ01009196">
    <property type="protein sequence ID" value="EQD34561.1"/>
    <property type="molecule type" value="Genomic_DNA"/>
</dbReference>
<evidence type="ECO:0000313" key="2">
    <source>
        <dbReference type="EMBL" id="EQD34561.1"/>
    </source>
</evidence>
<feature type="non-terminal residue" evidence="2">
    <location>
        <position position="534"/>
    </location>
</feature>
<protein>
    <submittedName>
        <fullName evidence="2">Prolyl oligopeptidase family protein</fullName>
    </submittedName>
</protein>
<dbReference type="PANTHER" id="PTHR43056:SF5">
    <property type="entry name" value="PEPTIDASE S9 PROLYL OLIGOPEPTIDASE CATALYTIC DOMAIN-CONTAINING PROTEIN"/>
    <property type="match status" value="1"/>
</dbReference>
<gene>
    <name evidence="2" type="ORF">B2A_12750</name>
</gene>
<dbReference type="InterPro" id="IPR050585">
    <property type="entry name" value="Xaa-Pro_dipeptidyl-ppase/CocE"/>
</dbReference>
<organism evidence="2">
    <name type="scientific">mine drainage metagenome</name>
    <dbReference type="NCBI Taxonomy" id="410659"/>
    <lineage>
        <taxon>unclassified sequences</taxon>
        <taxon>metagenomes</taxon>
        <taxon>ecological metagenomes</taxon>
    </lineage>
</organism>
<dbReference type="Gene3D" id="2.120.10.30">
    <property type="entry name" value="TolB, C-terminal domain"/>
    <property type="match status" value="1"/>
</dbReference>
<dbReference type="Gene3D" id="3.40.50.1820">
    <property type="entry name" value="alpha/beta hydrolase"/>
    <property type="match status" value="1"/>
</dbReference>
<reference evidence="2" key="2">
    <citation type="journal article" date="2014" name="ISME J.">
        <title>Microbial stratification in low pH oxic and suboxic macroscopic growths along an acid mine drainage.</title>
        <authorList>
            <person name="Mendez-Garcia C."/>
            <person name="Mesa V."/>
            <person name="Sprenger R.R."/>
            <person name="Richter M."/>
            <person name="Diez M.S."/>
            <person name="Solano J."/>
            <person name="Bargiela R."/>
            <person name="Golyshina O.V."/>
            <person name="Manteca A."/>
            <person name="Ramos J.L."/>
            <person name="Gallego J.R."/>
            <person name="Llorente I."/>
            <person name="Martins Dos Santos V.A."/>
            <person name="Jensen O.N."/>
            <person name="Pelaez A.I."/>
            <person name="Sanchez J."/>
            <person name="Ferrer M."/>
        </authorList>
    </citation>
    <scope>NUCLEOTIDE SEQUENCE</scope>
</reference>
<sequence length="534" mass="58618">MAEPRPDQTSVYWLESAPEDETRMTVFGIRGATLMRLTPPGYGVHSRVHEYGGGAYIPTAHGIVFVGDQDQALYRVLADGRIEHGLGLASDRYADLSTHPDPDRIAAVVERRIGPGEPQNFVGLCNLRDHTCAVLCQGADFYLAPRIDPAGRRICWIEWNHPDMPWQGTRLRVGRLSSTGEVVEVVTVAGSRTESILEPSWGPQGGLYFLSDRTGFPNLYRWHPDQGTVALCHKRAELGRPPWNLGQSSYGFSGANTVWAAFTRRAQNELWRLNLTDGSSRRVSLPLGDLTHLSVSGRRIVALFNSADHAPAILMWSRERPERPRTLRGGFALPGFRAAPESIEFPGPRGARIQAFFYRPPSVPPPFPLLIRCHGGPTAMASSAHDARIQNWISLGLAVLDVNYRGSSGFGRAYREALTGCWGCGEVDDIEWGIRFLVRKGLAQKSRLYLTGSSAGGLTVLGILMRYPHFQAASLLYPVTDLLSLEKTAPKFESHYGQFLIGGTARQSERYRSALSAQPGRTAAAHSAAPVPGT</sequence>
<comment type="caution">
    <text evidence="2">The sequence shown here is derived from an EMBL/GenBank/DDBJ whole genome shotgun (WGS) entry which is preliminary data.</text>
</comment>
<dbReference type="InterPro" id="IPR011042">
    <property type="entry name" value="6-blade_b-propeller_TolB-like"/>
</dbReference>
<dbReference type="AlphaFoldDB" id="T0YGJ9"/>
<reference evidence="2" key="1">
    <citation type="submission" date="2013-08" db="EMBL/GenBank/DDBJ databases">
        <authorList>
            <person name="Mendez C."/>
            <person name="Richter M."/>
            <person name="Ferrer M."/>
            <person name="Sanchez J."/>
        </authorList>
    </citation>
    <scope>NUCLEOTIDE SEQUENCE</scope>
</reference>
<dbReference type="GO" id="GO:0008236">
    <property type="term" value="F:serine-type peptidase activity"/>
    <property type="evidence" value="ECO:0007669"/>
    <property type="project" value="InterPro"/>
</dbReference>
<name>T0YGJ9_9ZZZZ</name>
<dbReference type="InterPro" id="IPR001375">
    <property type="entry name" value="Peptidase_S9_cat"/>
</dbReference>
<dbReference type="SUPFAM" id="SSF53474">
    <property type="entry name" value="alpha/beta-Hydrolases"/>
    <property type="match status" value="1"/>
</dbReference>
<dbReference type="GO" id="GO:0006508">
    <property type="term" value="P:proteolysis"/>
    <property type="evidence" value="ECO:0007669"/>
    <property type="project" value="InterPro"/>
</dbReference>
<accession>T0YGJ9</accession>
<dbReference type="SUPFAM" id="SSF82171">
    <property type="entry name" value="DPP6 N-terminal domain-like"/>
    <property type="match status" value="1"/>
</dbReference>
<proteinExistence type="predicted"/>
<feature type="domain" description="Peptidase S9 prolyl oligopeptidase catalytic" evidence="1">
    <location>
        <begin position="387"/>
        <end position="515"/>
    </location>
</feature>
<dbReference type="Pfam" id="PF00326">
    <property type="entry name" value="Peptidase_S9"/>
    <property type="match status" value="1"/>
</dbReference>
<dbReference type="PANTHER" id="PTHR43056">
    <property type="entry name" value="PEPTIDASE S9 PROLYL OLIGOPEPTIDASE"/>
    <property type="match status" value="1"/>
</dbReference>
<dbReference type="InterPro" id="IPR029058">
    <property type="entry name" value="AB_hydrolase_fold"/>
</dbReference>